<dbReference type="PANTHER" id="PTHR48111">
    <property type="entry name" value="REGULATOR OF RPOS"/>
    <property type="match status" value="1"/>
</dbReference>
<evidence type="ECO:0000313" key="6">
    <source>
        <dbReference type="Proteomes" id="UP000295499"/>
    </source>
</evidence>
<dbReference type="GO" id="GO:0005829">
    <property type="term" value="C:cytosol"/>
    <property type="evidence" value="ECO:0007669"/>
    <property type="project" value="TreeGrafter"/>
</dbReference>
<dbReference type="PANTHER" id="PTHR48111:SF17">
    <property type="entry name" value="TRANSCRIPTIONAL REGULATORY PROTEIN YPDB"/>
    <property type="match status" value="1"/>
</dbReference>
<keyword evidence="6" id="KW-1185">Reference proteome</keyword>
<dbReference type="Gene3D" id="2.40.50.1020">
    <property type="entry name" value="LytTr DNA-binding domain"/>
    <property type="match status" value="1"/>
</dbReference>
<dbReference type="Pfam" id="PF00072">
    <property type="entry name" value="Response_reg"/>
    <property type="match status" value="1"/>
</dbReference>
<dbReference type="RefSeq" id="WP_133551443.1">
    <property type="nucleotide sequence ID" value="NZ_SNWM01000001.1"/>
</dbReference>
<evidence type="ECO:0000256" key="1">
    <source>
        <dbReference type="ARBA" id="ARBA00023125"/>
    </source>
</evidence>
<comment type="caution">
    <text evidence="5">The sequence shown here is derived from an EMBL/GenBank/DDBJ whole genome shotgun (WGS) entry which is preliminary data.</text>
</comment>
<dbReference type="InterPro" id="IPR039420">
    <property type="entry name" value="WalR-like"/>
</dbReference>
<dbReference type="InterPro" id="IPR011006">
    <property type="entry name" value="CheY-like_superfamily"/>
</dbReference>
<feature type="domain" description="Response regulatory" evidence="3">
    <location>
        <begin position="5"/>
        <end position="115"/>
    </location>
</feature>
<dbReference type="AlphaFoldDB" id="A0A4R6INQ8"/>
<dbReference type="SMART" id="SM00448">
    <property type="entry name" value="REC"/>
    <property type="match status" value="1"/>
</dbReference>
<proteinExistence type="predicted"/>
<feature type="domain" description="HTH LytTR-type" evidence="4">
    <location>
        <begin position="135"/>
        <end position="202"/>
    </location>
</feature>
<dbReference type="GO" id="GO:0000976">
    <property type="term" value="F:transcription cis-regulatory region binding"/>
    <property type="evidence" value="ECO:0007669"/>
    <property type="project" value="TreeGrafter"/>
</dbReference>
<organism evidence="5 6">
    <name type="scientific">Pedobacter duraquae</name>
    <dbReference type="NCBI Taxonomy" id="425511"/>
    <lineage>
        <taxon>Bacteria</taxon>
        <taxon>Pseudomonadati</taxon>
        <taxon>Bacteroidota</taxon>
        <taxon>Sphingobacteriia</taxon>
        <taxon>Sphingobacteriales</taxon>
        <taxon>Sphingobacteriaceae</taxon>
        <taxon>Pedobacter</taxon>
    </lineage>
</organism>
<dbReference type="SMART" id="SM00850">
    <property type="entry name" value="LytTR"/>
    <property type="match status" value="1"/>
</dbReference>
<dbReference type="InterPro" id="IPR001789">
    <property type="entry name" value="Sig_transdc_resp-reg_receiver"/>
</dbReference>
<keyword evidence="2" id="KW-0597">Phosphoprotein</keyword>
<evidence type="ECO:0000259" key="3">
    <source>
        <dbReference type="PROSITE" id="PS50110"/>
    </source>
</evidence>
<reference evidence="5 6" key="1">
    <citation type="submission" date="2019-03" db="EMBL/GenBank/DDBJ databases">
        <title>Genomic Encyclopedia of Archaeal and Bacterial Type Strains, Phase II (KMG-II): from individual species to whole genera.</title>
        <authorList>
            <person name="Goeker M."/>
        </authorList>
    </citation>
    <scope>NUCLEOTIDE SEQUENCE [LARGE SCALE GENOMIC DNA]</scope>
    <source>
        <strain evidence="5 6">DSM 19034</strain>
    </source>
</reference>
<name>A0A4R6INQ8_9SPHI</name>
<evidence type="ECO:0000256" key="2">
    <source>
        <dbReference type="PROSITE-ProRule" id="PRU00169"/>
    </source>
</evidence>
<keyword evidence="1" id="KW-0238">DNA-binding</keyword>
<dbReference type="EMBL" id="SNWM01000001">
    <property type="protein sequence ID" value="TDO23899.1"/>
    <property type="molecule type" value="Genomic_DNA"/>
</dbReference>
<dbReference type="Proteomes" id="UP000295499">
    <property type="component" value="Unassembled WGS sequence"/>
</dbReference>
<dbReference type="GO" id="GO:0006355">
    <property type="term" value="P:regulation of DNA-templated transcription"/>
    <property type="evidence" value="ECO:0007669"/>
    <property type="project" value="TreeGrafter"/>
</dbReference>
<sequence>MNHLHALIIDDEPMARELIERHCKAAGISVIGSCKNAVEAFQILHEQEPDVMFLDIQMPGITGLNFLRSLKKPPKVIFTTAYQEHAVDAFELEALDYLVKPITYERFLKAVQRLDAATSALQSIPQVTDPLLTSIFLKVNRRLVQVELADILFFESLGDYVKVFTTTAVLVCYSTLNKLTALLPEQQFQRVHRSYLIALKRIHFMEGNFIKIGDTDIPIGQTYKEALNKRLNLKTED</sequence>
<evidence type="ECO:0000259" key="4">
    <source>
        <dbReference type="PROSITE" id="PS50930"/>
    </source>
</evidence>
<gene>
    <name evidence="5" type="ORF">CLV32_0185</name>
</gene>
<dbReference type="GO" id="GO:0032993">
    <property type="term" value="C:protein-DNA complex"/>
    <property type="evidence" value="ECO:0007669"/>
    <property type="project" value="TreeGrafter"/>
</dbReference>
<dbReference type="InterPro" id="IPR007492">
    <property type="entry name" value="LytTR_DNA-bd_dom"/>
</dbReference>
<protein>
    <submittedName>
        <fullName evidence="5">LytTR family two component transcriptional regulator</fullName>
    </submittedName>
</protein>
<feature type="modified residue" description="4-aspartylphosphate" evidence="2">
    <location>
        <position position="55"/>
    </location>
</feature>
<dbReference type="PROSITE" id="PS50110">
    <property type="entry name" value="RESPONSE_REGULATORY"/>
    <property type="match status" value="1"/>
</dbReference>
<dbReference type="Pfam" id="PF04397">
    <property type="entry name" value="LytTR"/>
    <property type="match status" value="1"/>
</dbReference>
<dbReference type="SUPFAM" id="SSF52172">
    <property type="entry name" value="CheY-like"/>
    <property type="match status" value="1"/>
</dbReference>
<evidence type="ECO:0000313" key="5">
    <source>
        <dbReference type="EMBL" id="TDO23899.1"/>
    </source>
</evidence>
<accession>A0A4R6INQ8</accession>
<dbReference type="Gene3D" id="3.40.50.2300">
    <property type="match status" value="1"/>
</dbReference>
<dbReference type="GO" id="GO:0000156">
    <property type="term" value="F:phosphorelay response regulator activity"/>
    <property type="evidence" value="ECO:0007669"/>
    <property type="project" value="TreeGrafter"/>
</dbReference>
<dbReference type="OrthoDB" id="9787344at2"/>
<dbReference type="PROSITE" id="PS50930">
    <property type="entry name" value="HTH_LYTTR"/>
    <property type="match status" value="1"/>
</dbReference>